<dbReference type="InterPro" id="IPR032675">
    <property type="entry name" value="LRR_dom_sf"/>
</dbReference>
<keyword evidence="4" id="KW-0677">Repeat</keyword>
<feature type="signal peptide" evidence="6">
    <location>
        <begin position="1"/>
        <end position="21"/>
    </location>
</feature>
<dbReference type="InterPro" id="IPR001611">
    <property type="entry name" value="Leu-rich_rpt"/>
</dbReference>
<protein>
    <recommendedName>
        <fullName evidence="9">L domain-like protein</fullName>
    </recommendedName>
</protein>
<evidence type="ECO:0000256" key="3">
    <source>
        <dbReference type="ARBA" id="ARBA00022614"/>
    </source>
</evidence>
<dbReference type="FunFam" id="3.80.10.10:FF:000041">
    <property type="entry name" value="LRR receptor-like serine/threonine-protein kinase ERECTA"/>
    <property type="match status" value="1"/>
</dbReference>
<evidence type="ECO:0000256" key="6">
    <source>
        <dbReference type="SAM" id="SignalP"/>
    </source>
</evidence>
<reference evidence="7 8" key="1">
    <citation type="journal article" date="2012" name="Genome Biol.">
        <title>Genome and low-iron response of an oceanic diatom adapted to chronic iron limitation.</title>
        <authorList>
            <person name="Lommer M."/>
            <person name="Specht M."/>
            <person name="Roy A.S."/>
            <person name="Kraemer L."/>
            <person name="Andreson R."/>
            <person name="Gutowska M.A."/>
            <person name="Wolf J."/>
            <person name="Bergner S.V."/>
            <person name="Schilhabel M.B."/>
            <person name="Klostermeier U.C."/>
            <person name="Beiko R.G."/>
            <person name="Rosenstiel P."/>
            <person name="Hippler M."/>
            <person name="Laroche J."/>
        </authorList>
    </citation>
    <scope>NUCLEOTIDE SEQUENCE [LARGE SCALE GENOMIC DNA]</scope>
    <source>
        <strain evidence="7 8">CCMP1005</strain>
    </source>
</reference>
<proteinExistence type="predicted"/>
<feature type="chain" id="PRO_5003837054" description="L domain-like protein" evidence="6">
    <location>
        <begin position="22"/>
        <end position="638"/>
    </location>
</feature>
<evidence type="ECO:0008006" key="9">
    <source>
        <dbReference type="Google" id="ProtNLM"/>
    </source>
</evidence>
<dbReference type="OMA" id="EWIVEEC"/>
<organism evidence="7 8">
    <name type="scientific">Thalassiosira oceanica</name>
    <name type="common">Marine diatom</name>
    <dbReference type="NCBI Taxonomy" id="159749"/>
    <lineage>
        <taxon>Eukaryota</taxon>
        <taxon>Sar</taxon>
        <taxon>Stramenopiles</taxon>
        <taxon>Ochrophyta</taxon>
        <taxon>Bacillariophyta</taxon>
        <taxon>Coscinodiscophyceae</taxon>
        <taxon>Thalassiosirophycidae</taxon>
        <taxon>Thalassiosirales</taxon>
        <taxon>Thalassiosiraceae</taxon>
        <taxon>Thalassiosira</taxon>
    </lineage>
</organism>
<name>K0RI78_THAOC</name>
<dbReference type="GO" id="GO:0005886">
    <property type="term" value="C:plasma membrane"/>
    <property type="evidence" value="ECO:0007669"/>
    <property type="project" value="UniProtKB-SubCell"/>
</dbReference>
<dbReference type="OrthoDB" id="38453at2759"/>
<dbReference type="Gene3D" id="3.80.10.10">
    <property type="entry name" value="Ribonuclease Inhibitor"/>
    <property type="match status" value="2"/>
</dbReference>
<evidence type="ECO:0000256" key="1">
    <source>
        <dbReference type="ARBA" id="ARBA00004236"/>
    </source>
</evidence>
<evidence type="ECO:0000313" key="7">
    <source>
        <dbReference type="EMBL" id="EJK46322.1"/>
    </source>
</evidence>
<dbReference type="eggNOG" id="ENOG502R960">
    <property type="taxonomic scope" value="Eukaryota"/>
</dbReference>
<dbReference type="PANTHER" id="PTHR48059:SF30">
    <property type="entry name" value="OS06G0587000 PROTEIN"/>
    <property type="match status" value="1"/>
</dbReference>
<keyword evidence="8" id="KW-1185">Reference proteome</keyword>
<keyword evidence="2" id="KW-1003">Cell membrane</keyword>
<dbReference type="AlphaFoldDB" id="K0RI78"/>
<feature type="compositionally biased region" description="Polar residues" evidence="5">
    <location>
        <begin position="36"/>
        <end position="51"/>
    </location>
</feature>
<sequence>MGNKLVMFAMGAALLRLDVSAEVPHSHLRRKRTRSAGYTSGSQAGTPSQPRMSEELTQKYFMPDNTDLDDIDIRKLIMEMNIGSMSIEPIITPRPTPKPSPMPSGRPTASPTVSIAPTASDCDNPATCRNRLREQIYAISVRVGSVPTLDDPNSPQSRASDWILEECNLGAINYCSESEMLLNEQRYALAVMYFSLGGDDWNDGANLGQIRDSPAGTWLSGSNYCDWGAEVSGGTGGISYKQLVCDEFGNVLNLNLQTNNMVGEIPPEIGVLVYMTSYISFFNAQTGEIPSSLGLITPLQTFDVESNNMEGELFKPEYAGPNGLTDIENWRVSLNNFVGSVPSEIGRWTKIQNLWFADNGITGIIPSEIGSLENMGAFLFYKNQVMGTLPAEIGNMNVLTWIDMEDNNIVGTIPESFYTNLDLEEVILKNNKLAGGISSSIGDLTRLARFWASFNLMSGTIPTQVGNLVNLEELELQNNKLTGPLPSEMGNMNSIEFLSAELNTLTGTIPPELFSPQLGGLRILYLNNNELNGPIPDNYGLATRLKDLWLFNNQLTGTLPLISEGEFLFLDILTRFADTIEELLLNDNDLTGVVDESLCLIRNDTGKGNLGVFHTDCQPPPDGGAPQIQCSCCTACYV</sequence>
<keyword evidence="3" id="KW-0433">Leucine-rich repeat</keyword>
<keyword evidence="2" id="KW-0472">Membrane</keyword>
<accession>K0RI78</accession>
<feature type="compositionally biased region" description="Pro residues" evidence="5">
    <location>
        <begin position="92"/>
        <end position="104"/>
    </location>
</feature>
<dbReference type="Pfam" id="PF00560">
    <property type="entry name" value="LRR_1"/>
    <property type="match status" value="4"/>
</dbReference>
<dbReference type="EMBL" id="AGNL01047824">
    <property type="protein sequence ID" value="EJK46322.1"/>
    <property type="molecule type" value="Genomic_DNA"/>
</dbReference>
<feature type="region of interest" description="Disordered" evidence="5">
    <location>
        <begin position="88"/>
        <end position="121"/>
    </location>
</feature>
<dbReference type="FunFam" id="3.80.10.10:FF:000383">
    <property type="entry name" value="Leucine-rich repeat receptor protein kinase EMS1"/>
    <property type="match status" value="1"/>
</dbReference>
<evidence type="ECO:0000256" key="4">
    <source>
        <dbReference type="ARBA" id="ARBA00022737"/>
    </source>
</evidence>
<feature type="region of interest" description="Disordered" evidence="5">
    <location>
        <begin position="24"/>
        <end position="53"/>
    </location>
</feature>
<dbReference type="PANTHER" id="PTHR48059">
    <property type="entry name" value="POLYGALACTURONASE INHIBITOR 1"/>
    <property type="match status" value="1"/>
</dbReference>
<gene>
    <name evidence="7" type="ORF">THAOC_35014</name>
</gene>
<evidence type="ECO:0000256" key="5">
    <source>
        <dbReference type="SAM" id="MobiDB-lite"/>
    </source>
</evidence>
<dbReference type="Proteomes" id="UP000266841">
    <property type="component" value="Unassembled WGS sequence"/>
</dbReference>
<dbReference type="SUPFAM" id="SSF52047">
    <property type="entry name" value="RNI-like"/>
    <property type="match status" value="1"/>
</dbReference>
<evidence type="ECO:0000313" key="8">
    <source>
        <dbReference type="Proteomes" id="UP000266841"/>
    </source>
</evidence>
<dbReference type="InterPro" id="IPR051848">
    <property type="entry name" value="PGIP"/>
</dbReference>
<keyword evidence="6" id="KW-0732">Signal</keyword>
<comment type="subcellular location">
    <subcellularLocation>
        <location evidence="1">Cell membrane</location>
    </subcellularLocation>
</comment>
<evidence type="ECO:0000256" key="2">
    <source>
        <dbReference type="ARBA" id="ARBA00022475"/>
    </source>
</evidence>
<comment type="caution">
    <text evidence="7">The sequence shown here is derived from an EMBL/GenBank/DDBJ whole genome shotgun (WGS) entry which is preliminary data.</text>
</comment>